<evidence type="ECO:0000313" key="3">
    <source>
        <dbReference type="Proteomes" id="UP001062165"/>
    </source>
</evidence>
<protein>
    <submittedName>
        <fullName evidence="2">Metal-dependent hydrolase</fullName>
    </submittedName>
</protein>
<sequence>MSEEELEKLKYPIGKFQFPTSYSKADTDNHIHTICHFPQILRESVKYLTDEQLNTSYRPDGWTIRQVIHHLVDSHINSYVRFKWTLTEHQPTIKAYDEKAWAELSDAKYDAIEPSLLLLTALHLKWSNMLNNLTEQDLKKTFIHPESKREILLHQNIALYAWHCDHHLAHIMNLAERNGW</sequence>
<keyword evidence="3" id="KW-1185">Reference proteome</keyword>
<dbReference type="Gene3D" id="1.20.120.450">
    <property type="entry name" value="dinb family like domain"/>
    <property type="match status" value="1"/>
</dbReference>
<dbReference type="EMBL" id="CP106735">
    <property type="protein sequence ID" value="UXX78853.1"/>
    <property type="molecule type" value="Genomic_DNA"/>
</dbReference>
<gene>
    <name evidence="2" type="ORF">N7E81_15965</name>
</gene>
<dbReference type="Proteomes" id="UP001062165">
    <property type="component" value="Chromosome"/>
</dbReference>
<proteinExistence type="predicted"/>
<organism evidence="2 3">
    <name type="scientific">Reichenbachiella carrageenanivorans</name>
    <dbReference type="NCBI Taxonomy" id="2979869"/>
    <lineage>
        <taxon>Bacteria</taxon>
        <taxon>Pseudomonadati</taxon>
        <taxon>Bacteroidota</taxon>
        <taxon>Cytophagia</taxon>
        <taxon>Cytophagales</taxon>
        <taxon>Reichenbachiellaceae</taxon>
        <taxon>Reichenbachiella</taxon>
    </lineage>
</organism>
<evidence type="ECO:0000259" key="1">
    <source>
        <dbReference type="Pfam" id="PF12867"/>
    </source>
</evidence>
<reference evidence="2" key="1">
    <citation type="submission" date="2022-10" db="EMBL/GenBank/DDBJ databases">
        <title>Comparative genomics and taxonomic characterization of three novel marine species of genus Reichenbachiella exhibiting antioxidant and polysaccharide degradation activities.</title>
        <authorList>
            <person name="Muhammad N."/>
            <person name="Lee Y.-J."/>
            <person name="Ko J."/>
            <person name="Kim S.-G."/>
        </authorList>
    </citation>
    <scope>NUCLEOTIDE SEQUENCE</scope>
    <source>
        <strain evidence="2">Wsw4-B4</strain>
    </source>
</reference>
<name>A0ABY6D1B3_9BACT</name>
<dbReference type="InterPro" id="IPR034660">
    <property type="entry name" value="DinB/YfiT-like"/>
</dbReference>
<dbReference type="Pfam" id="PF12867">
    <property type="entry name" value="DinB_2"/>
    <property type="match status" value="1"/>
</dbReference>
<evidence type="ECO:0000313" key="2">
    <source>
        <dbReference type="EMBL" id="UXX78853.1"/>
    </source>
</evidence>
<accession>A0ABY6D1B3</accession>
<keyword evidence="2" id="KW-0378">Hydrolase</keyword>
<dbReference type="InterPro" id="IPR024775">
    <property type="entry name" value="DinB-like"/>
</dbReference>
<feature type="domain" description="DinB-like" evidence="1">
    <location>
        <begin position="39"/>
        <end position="171"/>
    </location>
</feature>
<dbReference type="RefSeq" id="WP_263050597.1">
    <property type="nucleotide sequence ID" value="NZ_CP106735.1"/>
</dbReference>
<dbReference type="SUPFAM" id="SSF109854">
    <property type="entry name" value="DinB/YfiT-like putative metalloenzymes"/>
    <property type="match status" value="1"/>
</dbReference>
<dbReference type="GO" id="GO:0016787">
    <property type="term" value="F:hydrolase activity"/>
    <property type="evidence" value="ECO:0007669"/>
    <property type="project" value="UniProtKB-KW"/>
</dbReference>
<dbReference type="NCBIfam" id="NF009807">
    <property type="entry name" value="PRK13291.1"/>
    <property type="match status" value="1"/>
</dbReference>